<sequence>MLESWQSDGYALVDRPLFPAAQFDRLSGILKDHLAEHGERIFDELDMPHTRDDRLLELLLDDAVLDLVEPITGPDIVLWSSGFICKMPFVGPPTPWHSDAAYWEGRLDDNEGIVTVWLAIDRSSRENGCMRVIPGSHRQAEPDYRVLDPDAFFGSEAAGVDASTAVDLELEPNHCSLHDGRILHGATANTSPHRRAGYTMRYLPASTRILPESKNNAGHLVWLARGKAIADNEYVNK</sequence>
<dbReference type="SUPFAM" id="SSF51197">
    <property type="entry name" value="Clavaminate synthase-like"/>
    <property type="match status" value="1"/>
</dbReference>
<keyword evidence="1" id="KW-0223">Dioxygenase</keyword>
<proteinExistence type="predicted"/>
<dbReference type="Pfam" id="PF05721">
    <property type="entry name" value="PhyH"/>
    <property type="match status" value="1"/>
</dbReference>
<name>A0A1C6T2T7_9ACTN</name>
<evidence type="ECO:0000313" key="2">
    <source>
        <dbReference type="Proteomes" id="UP000199413"/>
    </source>
</evidence>
<evidence type="ECO:0000313" key="1">
    <source>
        <dbReference type="EMBL" id="SCL36144.1"/>
    </source>
</evidence>
<dbReference type="Gene3D" id="2.60.120.620">
    <property type="entry name" value="q2cbj1_9rhob like domain"/>
    <property type="match status" value="1"/>
</dbReference>
<reference evidence="2" key="1">
    <citation type="submission" date="2016-06" db="EMBL/GenBank/DDBJ databases">
        <authorList>
            <person name="Varghese N."/>
            <person name="Submissions Spin"/>
        </authorList>
    </citation>
    <scope>NUCLEOTIDE SEQUENCE [LARGE SCALE GENOMIC DNA]</scope>
    <source>
        <strain evidence="2">DSM 45431</strain>
    </source>
</reference>
<dbReference type="STRING" id="568872.GA0070624_5470"/>
<keyword evidence="1" id="KW-0560">Oxidoreductase</keyword>
<organism evidence="1 2">
    <name type="scientific">Micromonospora rhizosphaerae</name>
    <dbReference type="NCBI Taxonomy" id="568872"/>
    <lineage>
        <taxon>Bacteria</taxon>
        <taxon>Bacillati</taxon>
        <taxon>Actinomycetota</taxon>
        <taxon>Actinomycetes</taxon>
        <taxon>Micromonosporales</taxon>
        <taxon>Micromonosporaceae</taxon>
        <taxon>Micromonospora</taxon>
    </lineage>
</organism>
<dbReference type="InterPro" id="IPR008775">
    <property type="entry name" value="Phytyl_CoA_dOase-like"/>
</dbReference>
<dbReference type="PANTHER" id="PTHR20883">
    <property type="entry name" value="PHYTANOYL-COA DIOXYGENASE DOMAIN CONTAINING 1"/>
    <property type="match status" value="1"/>
</dbReference>
<dbReference type="AlphaFoldDB" id="A0A1C6T2T7"/>
<dbReference type="Proteomes" id="UP000199413">
    <property type="component" value="Unassembled WGS sequence"/>
</dbReference>
<dbReference type="GO" id="GO:0005506">
    <property type="term" value="F:iron ion binding"/>
    <property type="evidence" value="ECO:0007669"/>
    <property type="project" value="UniProtKB-ARBA"/>
</dbReference>
<dbReference type="GO" id="GO:0016706">
    <property type="term" value="F:2-oxoglutarate-dependent dioxygenase activity"/>
    <property type="evidence" value="ECO:0007669"/>
    <property type="project" value="UniProtKB-ARBA"/>
</dbReference>
<dbReference type="EMBL" id="FMHV01000002">
    <property type="protein sequence ID" value="SCL36144.1"/>
    <property type="molecule type" value="Genomic_DNA"/>
</dbReference>
<keyword evidence="2" id="KW-1185">Reference proteome</keyword>
<accession>A0A1C6T2T7</accession>
<protein>
    <submittedName>
        <fullName evidence="1">Phytanoyl-CoA dioxygenase (PhyH)</fullName>
    </submittedName>
</protein>
<gene>
    <name evidence="1" type="ORF">GA0070624_5470</name>
</gene>
<dbReference type="PANTHER" id="PTHR20883:SF48">
    <property type="entry name" value="ECTOINE DIOXYGENASE"/>
    <property type="match status" value="1"/>
</dbReference>